<dbReference type="Pfam" id="PF01148">
    <property type="entry name" value="CTP_transf_1"/>
    <property type="match status" value="1"/>
</dbReference>
<keyword evidence="12 18" id="KW-0548">Nucleotidyltransferase</keyword>
<keyword evidence="13" id="KW-1133">Transmembrane helix</keyword>
<evidence type="ECO:0000313" key="20">
    <source>
        <dbReference type="Proteomes" id="UP000036202"/>
    </source>
</evidence>
<evidence type="ECO:0000256" key="4">
    <source>
        <dbReference type="ARBA" id="ARBA00005189"/>
    </source>
</evidence>
<comment type="subcellular location">
    <subcellularLocation>
        <location evidence="2">Cell membrane</location>
        <topology evidence="2">Multi-pass membrane protein</topology>
    </subcellularLocation>
</comment>
<accession>A0A1X7D7R1</accession>
<evidence type="ECO:0000256" key="1">
    <source>
        <dbReference type="ARBA" id="ARBA00001698"/>
    </source>
</evidence>
<keyword evidence="10 18" id="KW-0808">Transferase</keyword>
<keyword evidence="16" id="KW-0594">Phospholipid biosynthesis</keyword>
<evidence type="ECO:0000256" key="7">
    <source>
        <dbReference type="ARBA" id="ARBA00019373"/>
    </source>
</evidence>
<evidence type="ECO:0000256" key="15">
    <source>
        <dbReference type="ARBA" id="ARBA00023136"/>
    </source>
</evidence>
<dbReference type="PANTHER" id="PTHR46382:SF1">
    <property type="entry name" value="PHOSPHATIDATE CYTIDYLYLTRANSFERASE"/>
    <property type="match status" value="1"/>
</dbReference>
<evidence type="ECO:0000313" key="19">
    <source>
        <dbReference type="EMBL" id="AKO93812.1"/>
    </source>
</evidence>
<keyword evidence="8" id="KW-1003">Cell membrane</keyword>
<organism evidence="19 20">
    <name type="scientific">Priestia filamentosa</name>
    <dbReference type="NCBI Taxonomy" id="1402861"/>
    <lineage>
        <taxon>Bacteria</taxon>
        <taxon>Bacillati</taxon>
        <taxon>Bacillota</taxon>
        <taxon>Bacilli</taxon>
        <taxon>Bacillales</taxon>
        <taxon>Bacillaceae</taxon>
        <taxon>Priestia</taxon>
    </lineage>
</organism>
<dbReference type="GO" id="GO:0016024">
    <property type="term" value="P:CDP-diacylglycerol biosynthetic process"/>
    <property type="evidence" value="ECO:0007669"/>
    <property type="project" value="UniProtKB-UniPathway"/>
</dbReference>
<dbReference type="GeneID" id="93700270"/>
<evidence type="ECO:0000256" key="10">
    <source>
        <dbReference type="ARBA" id="ARBA00022679"/>
    </source>
</evidence>
<keyword evidence="14" id="KW-0443">Lipid metabolism</keyword>
<keyword evidence="9" id="KW-0444">Lipid biosynthesis</keyword>
<dbReference type="GO" id="GO:0004605">
    <property type="term" value="F:phosphatidate cytidylyltransferase activity"/>
    <property type="evidence" value="ECO:0007669"/>
    <property type="project" value="UniProtKB-EC"/>
</dbReference>
<sequence length="260" mass="28727">MRQRIITGVIAAAIFVPLVLVGGLPFTLLVYLLATVGVFELLKMRKISLLSFPTFMSVLLIWTFLLSEANGSLANTIFKHKVEVVLLAVLLLLTYTVLIKNRFTFDDAGFVILATIYIGMGFYYFIAIREEQLSYVFLALFVTWASDSGAYFIGKSMGKRKLWPDISPNKTIEGSVGGIVCGVIVALLFAFLSPLTESPLHLMVIGLVLSIFGQVGDLVESAFKRHYGVKDSGNILPGHGGVLDRTDSWLFVFPILYFLI</sequence>
<dbReference type="AlphaFoldDB" id="A0A1X7D7R1"/>
<comment type="catalytic activity">
    <reaction evidence="1 18">
        <text>a 1,2-diacyl-sn-glycero-3-phosphate + CTP + H(+) = a CDP-1,2-diacyl-sn-glycerol + diphosphate</text>
        <dbReference type="Rhea" id="RHEA:16229"/>
        <dbReference type="ChEBI" id="CHEBI:15378"/>
        <dbReference type="ChEBI" id="CHEBI:33019"/>
        <dbReference type="ChEBI" id="CHEBI:37563"/>
        <dbReference type="ChEBI" id="CHEBI:58332"/>
        <dbReference type="ChEBI" id="CHEBI:58608"/>
        <dbReference type="EC" id="2.7.7.41"/>
    </reaction>
</comment>
<comment type="pathway">
    <text evidence="3 18">Phospholipid metabolism; CDP-diacylglycerol biosynthesis; CDP-diacylglycerol from sn-glycerol 3-phosphate: step 3/3.</text>
</comment>
<dbReference type="PATRIC" id="fig|135735.6.peg.3839"/>
<evidence type="ECO:0000256" key="13">
    <source>
        <dbReference type="ARBA" id="ARBA00022989"/>
    </source>
</evidence>
<evidence type="ECO:0000256" key="3">
    <source>
        <dbReference type="ARBA" id="ARBA00005119"/>
    </source>
</evidence>
<name>A0A1X7D7R1_9BACI</name>
<keyword evidence="17" id="KW-1208">Phospholipid metabolism</keyword>
<evidence type="ECO:0000256" key="14">
    <source>
        <dbReference type="ARBA" id="ARBA00023098"/>
    </source>
</evidence>
<evidence type="ECO:0000256" key="6">
    <source>
        <dbReference type="ARBA" id="ARBA00012487"/>
    </source>
</evidence>
<evidence type="ECO:0000256" key="8">
    <source>
        <dbReference type="ARBA" id="ARBA00022475"/>
    </source>
</evidence>
<dbReference type="Proteomes" id="UP000036202">
    <property type="component" value="Chromosome"/>
</dbReference>
<dbReference type="GO" id="GO:0005886">
    <property type="term" value="C:plasma membrane"/>
    <property type="evidence" value="ECO:0007669"/>
    <property type="project" value="UniProtKB-SubCell"/>
</dbReference>
<dbReference type="UniPathway" id="UPA00557">
    <property type="reaction ID" value="UER00614"/>
</dbReference>
<evidence type="ECO:0000256" key="17">
    <source>
        <dbReference type="ARBA" id="ARBA00023264"/>
    </source>
</evidence>
<gene>
    <name evidence="19" type="ORF">BEH_18045</name>
</gene>
<reference evidence="19 20" key="1">
    <citation type="journal article" date="2015" name="PLoS ONE">
        <title>Genome Sequence of Bacillus endophyticus and Analysis of Its Companion Mechanism in the Ketogulonigenium vulgare-Bacillus Strain Consortium.</title>
        <authorList>
            <person name="Jia N."/>
            <person name="Du J."/>
            <person name="Ding M.Z."/>
            <person name="Gao F."/>
            <person name="Yuan Y.J."/>
        </authorList>
    </citation>
    <scope>NUCLEOTIDE SEQUENCE [LARGE SCALE GENOMIC DNA]</scope>
    <source>
        <strain evidence="19 20">Hbe603</strain>
    </source>
</reference>
<dbReference type="PROSITE" id="PS01315">
    <property type="entry name" value="CDS"/>
    <property type="match status" value="1"/>
</dbReference>
<dbReference type="OrthoDB" id="9799199at2"/>
<comment type="similarity">
    <text evidence="5 18">Belongs to the CDS family.</text>
</comment>
<keyword evidence="11 18" id="KW-0812">Transmembrane</keyword>
<reference evidence="20" key="2">
    <citation type="submission" date="2015-06" db="EMBL/GenBank/DDBJ databases">
        <title>Genome Sequence of Bacillus endophyticus and Analysis of its Companion Mechanism in the Ketogulonigenium vulgare-Bacillus strain Consortium.</title>
        <authorList>
            <person name="Jia N."/>
            <person name="Du J."/>
            <person name="Ding M.-Z."/>
            <person name="Gao F."/>
            <person name="Yuan Y.-J."/>
        </authorList>
    </citation>
    <scope>NUCLEOTIDE SEQUENCE [LARGE SCALE GENOMIC DNA]</scope>
    <source>
        <strain evidence="20">Hbe603</strain>
    </source>
</reference>
<protein>
    <recommendedName>
        <fullName evidence="7 18">Phosphatidate cytidylyltransferase</fullName>
        <ecNumber evidence="6 18">2.7.7.41</ecNumber>
    </recommendedName>
</protein>
<keyword evidence="20" id="KW-1185">Reference proteome</keyword>
<comment type="pathway">
    <text evidence="4">Lipid metabolism.</text>
</comment>
<evidence type="ECO:0000256" key="12">
    <source>
        <dbReference type="ARBA" id="ARBA00022695"/>
    </source>
</evidence>
<evidence type="ECO:0000256" key="16">
    <source>
        <dbReference type="ARBA" id="ARBA00023209"/>
    </source>
</evidence>
<dbReference type="RefSeq" id="WP_040056647.1">
    <property type="nucleotide sequence ID" value="NZ_CP011974.1"/>
</dbReference>
<evidence type="ECO:0000256" key="2">
    <source>
        <dbReference type="ARBA" id="ARBA00004651"/>
    </source>
</evidence>
<proteinExistence type="inferred from homology"/>
<dbReference type="PANTHER" id="PTHR46382">
    <property type="entry name" value="PHOSPHATIDATE CYTIDYLYLTRANSFERASE"/>
    <property type="match status" value="1"/>
</dbReference>
<dbReference type="EC" id="2.7.7.41" evidence="6 18"/>
<keyword evidence="15" id="KW-0472">Membrane</keyword>
<evidence type="ECO:0000256" key="11">
    <source>
        <dbReference type="ARBA" id="ARBA00022692"/>
    </source>
</evidence>
<dbReference type="KEGG" id="beo:BEH_18045"/>
<evidence type="ECO:0000256" key="18">
    <source>
        <dbReference type="RuleBase" id="RU003938"/>
    </source>
</evidence>
<dbReference type="InterPro" id="IPR000374">
    <property type="entry name" value="PC_trans"/>
</dbReference>
<evidence type="ECO:0000256" key="5">
    <source>
        <dbReference type="ARBA" id="ARBA00010185"/>
    </source>
</evidence>
<dbReference type="EMBL" id="CP011974">
    <property type="protein sequence ID" value="AKO93812.1"/>
    <property type="molecule type" value="Genomic_DNA"/>
</dbReference>
<evidence type="ECO:0000256" key="9">
    <source>
        <dbReference type="ARBA" id="ARBA00022516"/>
    </source>
</evidence>
<accession>A0A0H4KI77</accession>